<dbReference type="EMBL" id="CM029039">
    <property type="protein sequence ID" value="KAG2645528.1"/>
    <property type="molecule type" value="Genomic_DNA"/>
</dbReference>
<name>A0A8T0WE97_PANVG</name>
<dbReference type="Proteomes" id="UP000823388">
    <property type="component" value="Chromosome 2K"/>
</dbReference>
<protein>
    <submittedName>
        <fullName evidence="1">Uncharacterized protein</fullName>
    </submittedName>
</protein>
<gene>
    <name evidence="1" type="ORF">PVAP13_2KG429100</name>
</gene>
<dbReference type="AlphaFoldDB" id="A0A8T0WE97"/>
<evidence type="ECO:0000313" key="1">
    <source>
        <dbReference type="EMBL" id="KAG2645528.1"/>
    </source>
</evidence>
<organism evidence="1 2">
    <name type="scientific">Panicum virgatum</name>
    <name type="common">Blackwell switchgrass</name>
    <dbReference type="NCBI Taxonomy" id="38727"/>
    <lineage>
        <taxon>Eukaryota</taxon>
        <taxon>Viridiplantae</taxon>
        <taxon>Streptophyta</taxon>
        <taxon>Embryophyta</taxon>
        <taxon>Tracheophyta</taxon>
        <taxon>Spermatophyta</taxon>
        <taxon>Magnoliopsida</taxon>
        <taxon>Liliopsida</taxon>
        <taxon>Poales</taxon>
        <taxon>Poaceae</taxon>
        <taxon>PACMAD clade</taxon>
        <taxon>Panicoideae</taxon>
        <taxon>Panicodae</taxon>
        <taxon>Paniceae</taxon>
        <taxon>Panicinae</taxon>
        <taxon>Panicum</taxon>
        <taxon>Panicum sect. Hiantes</taxon>
    </lineage>
</organism>
<keyword evidence="2" id="KW-1185">Reference proteome</keyword>
<proteinExistence type="predicted"/>
<comment type="caution">
    <text evidence="1">The sequence shown here is derived from an EMBL/GenBank/DDBJ whole genome shotgun (WGS) entry which is preliminary data.</text>
</comment>
<evidence type="ECO:0000313" key="2">
    <source>
        <dbReference type="Proteomes" id="UP000823388"/>
    </source>
</evidence>
<accession>A0A8T0WE97</accession>
<sequence>MDFFHAVRGKASSFFLKKKYSRKHNPLLHEIVALFGWDKKRWAGSPAVRLPSTSQTLVTRPTHQPSVFYPSRTGVVVMKDIFVLFFSFFYQ</sequence>
<reference evidence="1" key="1">
    <citation type="submission" date="2020-05" db="EMBL/GenBank/DDBJ databases">
        <title>WGS assembly of Panicum virgatum.</title>
        <authorList>
            <person name="Lovell J.T."/>
            <person name="Jenkins J."/>
            <person name="Shu S."/>
            <person name="Juenger T.E."/>
            <person name="Schmutz J."/>
        </authorList>
    </citation>
    <scope>NUCLEOTIDE SEQUENCE</scope>
    <source>
        <strain evidence="1">AP13</strain>
    </source>
</reference>